<proteinExistence type="predicted"/>
<gene>
    <name evidence="2" type="ORF">HaLaN_19015</name>
</gene>
<reference evidence="2 3" key="1">
    <citation type="submission" date="2020-02" db="EMBL/GenBank/DDBJ databases">
        <title>Draft genome sequence of Haematococcus lacustris strain NIES-144.</title>
        <authorList>
            <person name="Morimoto D."/>
            <person name="Nakagawa S."/>
            <person name="Yoshida T."/>
            <person name="Sawayama S."/>
        </authorList>
    </citation>
    <scope>NUCLEOTIDE SEQUENCE [LARGE SCALE GENOMIC DNA]</scope>
    <source>
        <strain evidence="2 3">NIES-144</strain>
    </source>
</reference>
<dbReference type="AlphaFoldDB" id="A0A699ZZL8"/>
<evidence type="ECO:0000256" key="1">
    <source>
        <dbReference type="SAM" id="MobiDB-lite"/>
    </source>
</evidence>
<feature type="region of interest" description="Disordered" evidence="1">
    <location>
        <begin position="145"/>
        <end position="164"/>
    </location>
</feature>
<evidence type="ECO:0000313" key="3">
    <source>
        <dbReference type="Proteomes" id="UP000485058"/>
    </source>
</evidence>
<organism evidence="2 3">
    <name type="scientific">Haematococcus lacustris</name>
    <name type="common">Green alga</name>
    <name type="synonym">Haematococcus pluvialis</name>
    <dbReference type="NCBI Taxonomy" id="44745"/>
    <lineage>
        <taxon>Eukaryota</taxon>
        <taxon>Viridiplantae</taxon>
        <taxon>Chlorophyta</taxon>
        <taxon>core chlorophytes</taxon>
        <taxon>Chlorophyceae</taxon>
        <taxon>CS clade</taxon>
        <taxon>Chlamydomonadales</taxon>
        <taxon>Haematococcaceae</taxon>
        <taxon>Haematococcus</taxon>
    </lineage>
</organism>
<name>A0A699ZZL8_HAELA</name>
<dbReference type="EMBL" id="BLLF01001876">
    <property type="protein sequence ID" value="GFH21662.1"/>
    <property type="molecule type" value="Genomic_DNA"/>
</dbReference>
<accession>A0A699ZZL8</accession>
<sequence>MFRLKQAPLQSPLSLRGWSHHHPTLLLQPADLHAAHHAAHIGALTLGPGWQVPTTQPPKPTSALVLSGSVGSKRARRSGCAASTAATAALGRVRVGCCGDGEVRVDGLAVLVELVGYVQGKQVPHEEAQQQAARSLPAQCRPLLVPAQPGGRQPTAFAGGDRSGERACISGRDSDCLCRGQRGPLRKPFSCAVPR</sequence>
<comment type="caution">
    <text evidence="2">The sequence shown here is derived from an EMBL/GenBank/DDBJ whole genome shotgun (WGS) entry which is preliminary data.</text>
</comment>
<protein>
    <submittedName>
        <fullName evidence="2">Uncharacterized protein</fullName>
    </submittedName>
</protein>
<keyword evidence="3" id="KW-1185">Reference proteome</keyword>
<evidence type="ECO:0000313" key="2">
    <source>
        <dbReference type="EMBL" id="GFH21662.1"/>
    </source>
</evidence>
<dbReference type="Proteomes" id="UP000485058">
    <property type="component" value="Unassembled WGS sequence"/>
</dbReference>